<evidence type="ECO:0000256" key="4">
    <source>
        <dbReference type="ARBA" id="ARBA00022989"/>
    </source>
</evidence>
<keyword evidence="5" id="KW-0472">Membrane</keyword>
<feature type="domain" description="Protein root UVB sensitive/RUS" evidence="7">
    <location>
        <begin position="66"/>
        <end position="306"/>
    </location>
</feature>
<dbReference type="InterPro" id="IPR006968">
    <property type="entry name" value="RUS_fam"/>
</dbReference>
<gene>
    <name evidence="8" type="ORF">GNLVRS02_ARAD1B14740g</name>
</gene>
<evidence type="ECO:0000256" key="5">
    <source>
        <dbReference type="ARBA" id="ARBA00023136"/>
    </source>
</evidence>
<dbReference type="PANTHER" id="PTHR12770:SF31">
    <property type="entry name" value="RUS FAMILY MEMBER 1"/>
    <property type="match status" value="1"/>
</dbReference>
<keyword evidence="3" id="KW-0812">Transmembrane</keyword>
<reference evidence="8" key="2">
    <citation type="submission" date="2014-06" db="EMBL/GenBank/DDBJ databases">
        <title>The complete genome of Blastobotrys (Arxula) adeninivorans LS3 - a yeast of biotechnological interest.</title>
        <authorList>
            <person name="Kunze G."/>
            <person name="Gaillardin C."/>
            <person name="Czernicka M."/>
            <person name="Durrens P."/>
            <person name="Martin T."/>
            <person name="Boer E."/>
            <person name="Gabaldon T."/>
            <person name="Cruz J."/>
            <person name="Talla E."/>
            <person name="Marck C."/>
            <person name="Goffeau A."/>
            <person name="Barbe V."/>
            <person name="Baret P."/>
            <person name="Baronian K."/>
            <person name="Beier S."/>
            <person name="Bleykasten C."/>
            <person name="Bode R."/>
            <person name="Casaregola S."/>
            <person name="Despons L."/>
            <person name="Fairhead C."/>
            <person name="Giersberg M."/>
            <person name="Gierski P."/>
            <person name="Hahnel U."/>
            <person name="Hartmann A."/>
            <person name="Jankowska D."/>
            <person name="Jubin C."/>
            <person name="Jung P."/>
            <person name="Lafontaine I."/>
            <person name="Leh-Louis V."/>
            <person name="Lemaire M."/>
            <person name="Marcet-Houben M."/>
            <person name="Mascher M."/>
            <person name="Morel G."/>
            <person name="Richard G.-F."/>
            <person name="Riechen J."/>
            <person name="Sacerdot C."/>
            <person name="Sarkar A."/>
            <person name="Savel G."/>
            <person name="Schacherer J."/>
            <person name="Sherman D."/>
            <person name="Straub M.-L."/>
            <person name="Stein N."/>
            <person name="Thierry A."/>
            <person name="Trautwein-Schult A."/>
            <person name="Westhof E."/>
            <person name="Worch S."/>
            <person name="Dujon B."/>
            <person name="Souciet J.-L."/>
            <person name="Wincker P."/>
            <person name="Scholz U."/>
            <person name="Neuveglise N."/>
        </authorList>
    </citation>
    <scope>NUCLEOTIDE SEQUENCE</scope>
    <source>
        <strain evidence="8">LS3</strain>
    </source>
</reference>
<name>A0A060TBC4_BLAAD</name>
<organism evidence="8">
    <name type="scientific">Blastobotrys adeninivorans</name>
    <name type="common">Yeast</name>
    <name type="synonym">Arxula adeninivorans</name>
    <dbReference type="NCBI Taxonomy" id="409370"/>
    <lineage>
        <taxon>Eukaryota</taxon>
        <taxon>Fungi</taxon>
        <taxon>Dikarya</taxon>
        <taxon>Ascomycota</taxon>
        <taxon>Saccharomycotina</taxon>
        <taxon>Dipodascomycetes</taxon>
        <taxon>Dipodascales</taxon>
        <taxon>Trichomonascaceae</taxon>
        <taxon>Blastobotrys</taxon>
    </lineage>
</organism>
<dbReference type="Pfam" id="PF04884">
    <property type="entry name" value="UVB_sens_prot"/>
    <property type="match status" value="1"/>
</dbReference>
<evidence type="ECO:0000256" key="2">
    <source>
        <dbReference type="ARBA" id="ARBA00007558"/>
    </source>
</evidence>
<evidence type="ECO:0000256" key="1">
    <source>
        <dbReference type="ARBA" id="ARBA00004370"/>
    </source>
</evidence>
<sequence>MTDIEKSPYNGGIPTPPGVEEKGSVLVREYDENGHLATVYQGYSGASLSSRSARPKGAHNALWASSSAQVLQNLINVFLPTGYPHSVSADYIDYQIYDSIQAFSSSIAGLFANRAVLSAVGVGDDSATSTAALFMKVIQETVGRLGTILFAWKLGSALEPECKKYRFMADLVNDSAIVFDCLSSLFPGSKRTKILLLCMSGLLRSVCGVMAGGSRAALTQHFTDPVRGSIADVNAKDQSQETVITLMGMLAGSALVGIVQGEGLSMWITVLLLLAIHLWTNYQAVAHVVARTINRQRANIVFSDVLTSLHELEHVNTTDAHSTKAMSRVLLSPKQVSARERILETDGLLRWYKGTSKLSGVTDHIQRWAVYVQLAADRFQTWWTKTIMPKLNASKITRSQLDAMESEWVNFQQPYNLTINELPPIDVLMIWHAYMLNPRTYLEDCVRLGLGGIWAADMLWEPLNQSLIANFDNKKGMMYNYHPGNKAKADFEFMTGLPWDLLDDKSPTKELLCPSCGTLNYCPWLSVRNDGNDTIVDASSFSTSSMIFMCSSCSYTFSHDKLRFEQFMKDLEEYITDHVPMPGTLLHVDTNMPTSSNSHRIDMILNQSKVLLEYLRPFRQDGNLSTDKGEYMQLVKSRFQEAFERFKMEHQRNKGTTKMLKATAPLVRRIMSCYWSNSSIFGQDLSACAIRQAKFIESMHRLDWIHSPCVSGTVERAIVKYQRFIDLLGIRRSRTVVPTLDVDLAWHTHQLSPMRYYTYTTRVNKMLVNHDDKIGETSLSRAFTKTTRYYEEKYKEPYSECLCWYCEAVRQSNSAVVSTSKIEKQLFKKLTNFQDYNNCPGPHISTHNAIQEVEKGRALEETHQKLIWRNYQEAYKQSIKRAKKLHRAPPPPCENFQKLISSFHSIPPNMLATTASCACDEPEGYGNCVNGSCSSLNAAGSCGVGSCGGGISIPNDSPFGSCSAGCGAFIATGLGALSLAGHSDGRYGGCGSGHGACATAGPRGPGFCGGGGSAASGF</sequence>
<evidence type="ECO:0000256" key="6">
    <source>
        <dbReference type="SAM" id="MobiDB-lite"/>
    </source>
</evidence>
<dbReference type="AlphaFoldDB" id="A0A060TBC4"/>
<evidence type="ECO:0000313" key="8">
    <source>
        <dbReference type="EMBL" id="CDP36511.1"/>
    </source>
</evidence>
<dbReference type="PANTHER" id="PTHR12770">
    <property type="entry name" value="RUS1 FAMILY PROTEIN C16ORF58"/>
    <property type="match status" value="1"/>
</dbReference>
<accession>A0A060TBC4</accession>
<dbReference type="InterPro" id="IPR009836">
    <property type="entry name" value="GRDP-like"/>
</dbReference>
<protein>
    <submittedName>
        <fullName evidence="8">ARAD1B14740p</fullName>
    </submittedName>
</protein>
<keyword evidence="4" id="KW-1133">Transmembrane helix</keyword>
<dbReference type="Pfam" id="PF07173">
    <property type="entry name" value="GRDP-like"/>
    <property type="match status" value="1"/>
</dbReference>
<dbReference type="EMBL" id="HG937692">
    <property type="protein sequence ID" value="CDP36511.1"/>
    <property type="molecule type" value="Genomic_DNA"/>
</dbReference>
<comment type="subcellular location">
    <subcellularLocation>
        <location evidence="1">Membrane</location>
    </subcellularLocation>
</comment>
<proteinExistence type="inferred from homology"/>
<evidence type="ECO:0000259" key="7">
    <source>
        <dbReference type="Pfam" id="PF04884"/>
    </source>
</evidence>
<reference evidence="8" key="1">
    <citation type="submission" date="2014-02" db="EMBL/GenBank/DDBJ databases">
        <authorList>
            <person name="Genoscope - CEA"/>
        </authorList>
    </citation>
    <scope>NUCLEOTIDE SEQUENCE</scope>
    <source>
        <strain evidence="8">LS3</strain>
    </source>
</reference>
<feature type="region of interest" description="Disordered" evidence="6">
    <location>
        <begin position="1"/>
        <end position="20"/>
    </location>
</feature>
<dbReference type="PhylomeDB" id="A0A060TBC4"/>
<dbReference type="InterPro" id="IPR054549">
    <property type="entry name" value="UVB_sens_RUS_dom"/>
</dbReference>
<comment type="similarity">
    <text evidence="2">Belongs to the RUS1 family.</text>
</comment>
<dbReference type="GO" id="GO:0016020">
    <property type="term" value="C:membrane"/>
    <property type="evidence" value="ECO:0007669"/>
    <property type="project" value="UniProtKB-SubCell"/>
</dbReference>
<evidence type="ECO:0000256" key="3">
    <source>
        <dbReference type="ARBA" id="ARBA00022692"/>
    </source>
</evidence>